<dbReference type="Proteomes" id="UP001221757">
    <property type="component" value="Unassembled WGS sequence"/>
</dbReference>
<dbReference type="EMBL" id="JARKIE010000157">
    <property type="protein sequence ID" value="KAJ7674243.1"/>
    <property type="molecule type" value="Genomic_DNA"/>
</dbReference>
<keyword evidence="2" id="KW-1185">Reference proteome</keyword>
<accession>A0AAD7D1W1</accession>
<protein>
    <submittedName>
        <fullName evidence="1">Uncharacterized protein</fullName>
    </submittedName>
</protein>
<name>A0AAD7D1W1_MYCRO</name>
<organism evidence="1 2">
    <name type="scientific">Mycena rosella</name>
    <name type="common">Pink bonnet</name>
    <name type="synonym">Agaricus rosellus</name>
    <dbReference type="NCBI Taxonomy" id="1033263"/>
    <lineage>
        <taxon>Eukaryota</taxon>
        <taxon>Fungi</taxon>
        <taxon>Dikarya</taxon>
        <taxon>Basidiomycota</taxon>
        <taxon>Agaricomycotina</taxon>
        <taxon>Agaricomycetes</taxon>
        <taxon>Agaricomycetidae</taxon>
        <taxon>Agaricales</taxon>
        <taxon>Marasmiineae</taxon>
        <taxon>Mycenaceae</taxon>
        <taxon>Mycena</taxon>
    </lineage>
</organism>
<proteinExistence type="predicted"/>
<evidence type="ECO:0000313" key="1">
    <source>
        <dbReference type="EMBL" id="KAJ7674243.1"/>
    </source>
</evidence>
<reference evidence="1" key="1">
    <citation type="submission" date="2023-03" db="EMBL/GenBank/DDBJ databases">
        <title>Massive genome expansion in bonnet fungi (Mycena s.s.) driven by repeated elements and novel gene families across ecological guilds.</title>
        <authorList>
            <consortium name="Lawrence Berkeley National Laboratory"/>
            <person name="Harder C.B."/>
            <person name="Miyauchi S."/>
            <person name="Viragh M."/>
            <person name="Kuo A."/>
            <person name="Thoen E."/>
            <person name="Andreopoulos B."/>
            <person name="Lu D."/>
            <person name="Skrede I."/>
            <person name="Drula E."/>
            <person name="Henrissat B."/>
            <person name="Morin E."/>
            <person name="Kohler A."/>
            <person name="Barry K."/>
            <person name="LaButti K."/>
            <person name="Morin E."/>
            <person name="Salamov A."/>
            <person name="Lipzen A."/>
            <person name="Mereny Z."/>
            <person name="Hegedus B."/>
            <person name="Baldrian P."/>
            <person name="Stursova M."/>
            <person name="Weitz H."/>
            <person name="Taylor A."/>
            <person name="Grigoriev I.V."/>
            <person name="Nagy L.G."/>
            <person name="Martin F."/>
            <person name="Kauserud H."/>
        </authorList>
    </citation>
    <scope>NUCLEOTIDE SEQUENCE</scope>
    <source>
        <strain evidence="1">CBHHK067</strain>
    </source>
</reference>
<sequence>MPWLRHLHLSLGDHPVSPVVAYNFHEALQLRSVVLEKFAPSNVELPWAQLTSMTLSDVYRSEYLRLLRQTSSNLLHCALSIIFESYEEGDPCDIALPRLESLTLKDGNSKWAPTQQLRDVFIVPALRSLRISESFL</sequence>
<evidence type="ECO:0000313" key="2">
    <source>
        <dbReference type="Proteomes" id="UP001221757"/>
    </source>
</evidence>
<dbReference type="AlphaFoldDB" id="A0AAD7D1W1"/>
<comment type="caution">
    <text evidence="1">The sequence shown here is derived from an EMBL/GenBank/DDBJ whole genome shotgun (WGS) entry which is preliminary data.</text>
</comment>
<gene>
    <name evidence="1" type="ORF">B0H17DRAFT_1208146</name>
</gene>